<dbReference type="InterPro" id="IPR039422">
    <property type="entry name" value="MarR/SlyA-like"/>
</dbReference>
<protein>
    <submittedName>
        <fullName evidence="2">Transcriptional regulator</fullName>
    </submittedName>
</protein>
<dbReference type="Gene3D" id="1.10.10.10">
    <property type="entry name" value="Winged helix-like DNA-binding domain superfamily/Winged helix DNA-binding domain"/>
    <property type="match status" value="1"/>
</dbReference>
<dbReference type="Pfam" id="PF12802">
    <property type="entry name" value="MarR_2"/>
    <property type="match status" value="1"/>
</dbReference>
<sequence>MPVGSKSRGDRDLQERVVRLTQRLVAEANKFTSAFVDAHRMHSTDVNALIRVRVGLEQGESTTAGWLGETLGLTSGAVTAVVDRLEHSGHLRRVRDQHDRRRVILENSPDGQRLAEQYFAPIRRQSEEVMDQFTTTELEVVSRYLAATGTAMAGQRELLITKDRPDSNSDH</sequence>
<dbReference type="PRINTS" id="PR00598">
    <property type="entry name" value="HTHMARR"/>
</dbReference>
<dbReference type="GO" id="GO:0003700">
    <property type="term" value="F:DNA-binding transcription factor activity"/>
    <property type="evidence" value="ECO:0007669"/>
    <property type="project" value="InterPro"/>
</dbReference>
<dbReference type="InterPro" id="IPR036390">
    <property type="entry name" value="WH_DNA-bd_sf"/>
</dbReference>
<dbReference type="Proteomes" id="UP000467193">
    <property type="component" value="Chromosome"/>
</dbReference>
<accession>A0A7I7QZS9</accession>
<reference evidence="2 3" key="1">
    <citation type="journal article" date="2019" name="Emerg. Microbes Infect.">
        <title>Comprehensive subspecies identification of 175 nontuberculous mycobacteria species based on 7547 genomic profiles.</title>
        <authorList>
            <person name="Matsumoto Y."/>
            <person name="Kinjo T."/>
            <person name="Motooka D."/>
            <person name="Nabeya D."/>
            <person name="Jung N."/>
            <person name="Uechi K."/>
            <person name="Horii T."/>
            <person name="Iida T."/>
            <person name="Fujita J."/>
            <person name="Nakamura S."/>
        </authorList>
    </citation>
    <scope>NUCLEOTIDE SEQUENCE [LARGE SCALE GENOMIC DNA]</scope>
    <source>
        <strain evidence="2 3">JCM 17899</strain>
    </source>
</reference>
<evidence type="ECO:0000259" key="1">
    <source>
        <dbReference type="PROSITE" id="PS50995"/>
    </source>
</evidence>
<dbReference type="PROSITE" id="PS50995">
    <property type="entry name" value="HTH_MARR_2"/>
    <property type="match status" value="1"/>
</dbReference>
<dbReference type="InterPro" id="IPR000835">
    <property type="entry name" value="HTH_MarR-typ"/>
</dbReference>
<dbReference type="KEGG" id="msei:MSEDJ_59010"/>
<dbReference type="SUPFAM" id="SSF46785">
    <property type="entry name" value="Winged helix' DNA-binding domain"/>
    <property type="match status" value="1"/>
</dbReference>
<evidence type="ECO:0000313" key="3">
    <source>
        <dbReference type="Proteomes" id="UP000467193"/>
    </source>
</evidence>
<name>A0A7I7QZS9_9MYCO</name>
<gene>
    <name evidence="2" type="ORF">MSEDJ_59010</name>
</gene>
<dbReference type="EMBL" id="AP022588">
    <property type="protein sequence ID" value="BBY31805.1"/>
    <property type="molecule type" value="Genomic_DNA"/>
</dbReference>
<feature type="domain" description="HTH marR-type" evidence="1">
    <location>
        <begin position="10"/>
        <end position="150"/>
    </location>
</feature>
<dbReference type="PANTHER" id="PTHR33164:SF106">
    <property type="entry name" value="TRANSCRIPTIONAL REGULATORY PROTEIN"/>
    <property type="match status" value="1"/>
</dbReference>
<dbReference type="GO" id="GO:0006950">
    <property type="term" value="P:response to stress"/>
    <property type="evidence" value="ECO:0007669"/>
    <property type="project" value="TreeGrafter"/>
</dbReference>
<dbReference type="PANTHER" id="PTHR33164">
    <property type="entry name" value="TRANSCRIPTIONAL REGULATOR, MARR FAMILY"/>
    <property type="match status" value="1"/>
</dbReference>
<organism evidence="2 3">
    <name type="scientific">Mycolicibacterium sediminis</name>
    <dbReference type="NCBI Taxonomy" id="1286180"/>
    <lineage>
        <taxon>Bacteria</taxon>
        <taxon>Bacillati</taxon>
        <taxon>Actinomycetota</taxon>
        <taxon>Actinomycetes</taxon>
        <taxon>Mycobacteriales</taxon>
        <taxon>Mycobacteriaceae</taxon>
        <taxon>Mycolicibacterium</taxon>
    </lineage>
</organism>
<evidence type="ECO:0000313" key="2">
    <source>
        <dbReference type="EMBL" id="BBY31805.1"/>
    </source>
</evidence>
<dbReference type="SMART" id="SM00347">
    <property type="entry name" value="HTH_MARR"/>
    <property type="match status" value="1"/>
</dbReference>
<keyword evidence="3" id="KW-1185">Reference proteome</keyword>
<dbReference type="AlphaFoldDB" id="A0A7I7QZS9"/>
<dbReference type="InterPro" id="IPR036388">
    <property type="entry name" value="WH-like_DNA-bd_sf"/>
</dbReference>
<proteinExistence type="predicted"/>